<dbReference type="OrthoDB" id="10028801at2759"/>
<evidence type="ECO:0000313" key="1">
    <source>
        <dbReference type="EMBL" id="VEL23768.1"/>
    </source>
</evidence>
<sequence length="59" mass="6921">MDHTDFIECSAENPEYGEPRWHDQIQLNVTFAPQFLGMQTGEKREIVEGRLNKIDRCLL</sequence>
<proteinExistence type="predicted"/>
<accession>A0A3S5AME1</accession>
<gene>
    <name evidence="1" type="ORF">PXEA_LOCUS17208</name>
</gene>
<dbReference type="AlphaFoldDB" id="A0A3S5AME1"/>
<dbReference type="Proteomes" id="UP000784294">
    <property type="component" value="Unassembled WGS sequence"/>
</dbReference>
<keyword evidence="2" id="KW-1185">Reference proteome</keyword>
<reference evidence="1" key="1">
    <citation type="submission" date="2018-11" db="EMBL/GenBank/DDBJ databases">
        <authorList>
            <consortium name="Pathogen Informatics"/>
        </authorList>
    </citation>
    <scope>NUCLEOTIDE SEQUENCE</scope>
</reference>
<organism evidence="1 2">
    <name type="scientific">Protopolystoma xenopodis</name>
    <dbReference type="NCBI Taxonomy" id="117903"/>
    <lineage>
        <taxon>Eukaryota</taxon>
        <taxon>Metazoa</taxon>
        <taxon>Spiralia</taxon>
        <taxon>Lophotrochozoa</taxon>
        <taxon>Platyhelminthes</taxon>
        <taxon>Monogenea</taxon>
        <taxon>Polyopisthocotylea</taxon>
        <taxon>Polystomatidea</taxon>
        <taxon>Polystomatidae</taxon>
        <taxon>Protopolystoma</taxon>
    </lineage>
</organism>
<name>A0A3S5AME1_9PLAT</name>
<comment type="caution">
    <text evidence="1">The sequence shown here is derived from an EMBL/GenBank/DDBJ whole genome shotgun (WGS) entry which is preliminary data.</text>
</comment>
<dbReference type="EMBL" id="CAAALY010063803">
    <property type="protein sequence ID" value="VEL23768.1"/>
    <property type="molecule type" value="Genomic_DNA"/>
</dbReference>
<evidence type="ECO:0000313" key="2">
    <source>
        <dbReference type="Proteomes" id="UP000784294"/>
    </source>
</evidence>
<protein>
    <submittedName>
        <fullName evidence="1">Uncharacterized protein</fullName>
    </submittedName>
</protein>